<dbReference type="InterPro" id="IPR029052">
    <property type="entry name" value="Metallo-depent_PP-like"/>
</dbReference>
<keyword evidence="2" id="KW-1185">Reference proteome</keyword>
<evidence type="ECO:0000313" key="1">
    <source>
        <dbReference type="EMBL" id="URZ11172.1"/>
    </source>
</evidence>
<dbReference type="KEGG" id="crw:CROST_018890"/>
<evidence type="ECO:0000313" key="2">
    <source>
        <dbReference type="Proteomes" id="UP000190951"/>
    </source>
</evidence>
<dbReference type="Pfam" id="PF00149">
    <property type="entry name" value="Metallophos"/>
    <property type="match status" value="1"/>
</dbReference>
<dbReference type="Gene3D" id="3.60.21.10">
    <property type="match status" value="1"/>
</dbReference>
<dbReference type="InterPro" id="IPR004843">
    <property type="entry name" value="Calcineurin-like_PHP"/>
</dbReference>
<sequence>MRVYAISDVHIDYKENLEWLCDISNYDYKDDVIILAGDISHKINLVEKAFQILSKSFSEVLYVTGNHDLWIRGNECKDSFMKFKQIKEVADFYNVHMKPVNFCNIAIVPLYSWYDYSFGELSEELIYKWTDFIACNWKDYDAPKVNNYFTALNDEFLGERNKRIISFSHFLPSIKLMPEFIPNSMRYIYPVLGSNSLMRYIQELDSTIHIYGHSHVNVDKVENGVRYINNAFGYPREFRISAKKLKCVYEE</sequence>
<proteinExistence type="predicted"/>
<organism evidence="1 2">
    <name type="scientific">Clostridium felsineum</name>
    <dbReference type="NCBI Taxonomy" id="36839"/>
    <lineage>
        <taxon>Bacteria</taxon>
        <taxon>Bacillati</taxon>
        <taxon>Bacillota</taxon>
        <taxon>Clostridia</taxon>
        <taxon>Eubacteriales</taxon>
        <taxon>Clostridiaceae</taxon>
        <taxon>Clostridium</taxon>
    </lineage>
</organism>
<reference evidence="1 2" key="1">
    <citation type="submission" date="2022-04" db="EMBL/GenBank/DDBJ databases">
        <title>Genome sequence of C. roseum typestrain.</title>
        <authorList>
            <person name="Poehlein A."/>
            <person name="Schoch T."/>
            <person name="Duerre P."/>
            <person name="Daniel R."/>
        </authorList>
    </citation>
    <scope>NUCLEOTIDE SEQUENCE [LARGE SCALE GENOMIC DNA]</scope>
    <source>
        <strain evidence="1 2">DSM 7320</strain>
    </source>
</reference>
<protein>
    <submittedName>
        <fullName evidence="1">Uncharacterized protein</fullName>
    </submittedName>
</protein>
<dbReference type="PANTHER" id="PTHR36492">
    <property type="match status" value="1"/>
</dbReference>
<dbReference type="SUPFAM" id="SSF56300">
    <property type="entry name" value="Metallo-dependent phosphatases"/>
    <property type="match status" value="1"/>
</dbReference>
<name>A0A1S8LMR6_9CLOT</name>
<dbReference type="RefSeq" id="WP_176091670.1">
    <property type="nucleotide sequence ID" value="NZ_CP096983.1"/>
</dbReference>
<dbReference type="GO" id="GO:0016787">
    <property type="term" value="F:hydrolase activity"/>
    <property type="evidence" value="ECO:0007669"/>
    <property type="project" value="InterPro"/>
</dbReference>
<dbReference type="InterPro" id="IPR052963">
    <property type="entry name" value="Pantetheine_PDE"/>
</dbReference>
<accession>A0A1S8LMR6</accession>
<dbReference type="AlphaFoldDB" id="A0A1S8LMR6"/>
<dbReference type="PANTHER" id="PTHR36492:SF2">
    <property type="entry name" value="[ACYL-CARRIER-PROTEIN] PHOSPHODIESTERASE PPTH"/>
    <property type="match status" value="1"/>
</dbReference>
<gene>
    <name evidence="1" type="ORF">CROST_018890</name>
</gene>
<dbReference type="STRING" id="84029.CROST_46000"/>
<dbReference type="EMBL" id="CP096983">
    <property type="protein sequence ID" value="URZ11172.1"/>
    <property type="molecule type" value="Genomic_DNA"/>
</dbReference>
<dbReference type="Proteomes" id="UP000190951">
    <property type="component" value="Chromosome"/>
</dbReference>